<comment type="caution">
    <text evidence="4">The sequence shown here is derived from an EMBL/GenBank/DDBJ whole genome shotgun (WGS) entry which is preliminary data.</text>
</comment>
<dbReference type="PANTHER" id="PTHR30461:SF19">
    <property type="entry name" value="SITE-SPECIFIC RECOMBINASE RESOLVASE FAMILY"/>
    <property type="match status" value="1"/>
</dbReference>
<proteinExistence type="predicted"/>
<feature type="domain" description="Recombinase" evidence="3">
    <location>
        <begin position="3"/>
        <end position="59"/>
    </location>
</feature>
<feature type="coiled-coil region" evidence="1">
    <location>
        <begin position="202"/>
        <end position="229"/>
    </location>
</feature>
<dbReference type="EMBL" id="NGAF01000029">
    <property type="protein sequence ID" value="OXR40646.1"/>
    <property type="molecule type" value="Genomic_DNA"/>
</dbReference>
<evidence type="ECO:0000256" key="2">
    <source>
        <dbReference type="SAM" id="MobiDB-lite"/>
    </source>
</evidence>
<evidence type="ECO:0000313" key="4">
    <source>
        <dbReference type="EMBL" id="OXR40646.1"/>
    </source>
</evidence>
<accession>A0A231GVK9</accession>
<gene>
    <name evidence="4" type="ORF">B7C42_07331</name>
</gene>
<sequence>MAGVLSNPKYTGHQVWNRRGRKSNKNQANPISEWVWSEKPVHEPLVDLDLFVAVQERGKTRDNSRRGAGANSHPQTKRSYRFRSHLYCDLCNRRMFGKTRRVAAYYVCAAKKGYIPEGHPTGGSFFVREDDISEHLNTFLNQHVFGDYRRALLTNANLHTHAETEHTQRITALRHGITDTETKIKRLVRSLELVDEPDQDLIRDISERRAQLRDHLADLQAQLADAETQQQQQPNPTLIDALPTGEIRIDQLPEHIARDVYQALQLEIRYNKTANRVRYRITLTGATLNHAHRTTSTAMALQPRTDQIGGTCQTKQPPPGTAPGKSVPMFTVPPAGHCEHGNGPDL</sequence>
<dbReference type="Pfam" id="PF07508">
    <property type="entry name" value="Recombinase"/>
    <property type="match status" value="1"/>
</dbReference>
<dbReference type="GO" id="GO:0003677">
    <property type="term" value="F:DNA binding"/>
    <property type="evidence" value="ECO:0007669"/>
    <property type="project" value="InterPro"/>
</dbReference>
<keyword evidence="5" id="KW-1185">Reference proteome</keyword>
<evidence type="ECO:0000313" key="5">
    <source>
        <dbReference type="Proteomes" id="UP000215506"/>
    </source>
</evidence>
<evidence type="ECO:0000259" key="3">
    <source>
        <dbReference type="Pfam" id="PF07508"/>
    </source>
</evidence>
<dbReference type="Gene3D" id="3.90.1750.20">
    <property type="entry name" value="Putative Large Serine Recombinase, Chain B, Domain 2"/>
    <property type="match status" value="1"/>
</dbReference>
<name>A0A231GVK9_9NOCA</name>
<evidence type="ECO:0000256" key="1">
    <source>
        <dbReference type="SAM" id="Coils"/>
    </source>
</evidence>
<dbReference type="PANTHER" id="PTHR30461">
    <property type="entry name" value="DNA-INVERTASE FROM LAMBDOID PROPHAGE"/>
    <property type="match status" value="1"/>
</dbReference>
<organism evidence="4 5">
    <name type="scientific">Nocardia cerradoensis</name>
    <dbReference type="NCBI Taxonomy" id="85688"/>
    <lineage>
        <taxon>Bacteria</taxon>
        <taxon>Bacillati</taxon>
        <taxon>Actinomycetota</taxon>
        <taxon>Actinomycetes</taxon>
        <taxon>Mycobacteriales</taxon>
        <taxon>Nocardiaceae</taxon>
        <taxon>Nocardia</taxon>
    </lineage>
</organism>
<dbReference type="InterPro" id="IPR050639">
    <property type="entry name" value="SSR_resolvase"/>
</dbReference>
<dbReference type="InterPro" id="IPR011109">
    <property type="entry name" value="DNA_bind_recombinase_dom"/>
</dbReference>
<dbReference type="GO" id="GO:0000150">
    <property type="term" value="F:DNA strand exchange activity"/>
    <property type="evidence" value="ECO:0007669"/>
    <property type="project" value="InterPro"/>
</dbReference>
<dbReference type="Proteomes" id="UP000215506">
    <property type="component" value="Unassembled WGS sequence"/>
</dbReference>
<keyword evidence="1" id="KW-0175">Coiled coil</keyword>
<reference evidence="4 5" key="1">
    <citation type="submission" date="2017-07" db="EMBL/GenBank/DDBJ databases">
        <title>First draft Genome Sequence of Nocardia cerradoensis isolated from human infection.</title>
        <authorList>
            <person name="Carrasco G."/>
        </authorList>
    </citation>
    <scope>NUCLEOTIDE SEQUENCE [LARGE SCALE GENOMIC DNA]</scope>
    <source>
        <strain evidence="4 5">CNM20130759</strain>
    </source>
</reference>
<feature type="compositionally biased region" description="Basic and acidic residues" evidence="2">
    <location>
        <begin position="337"/>
        <end position="346"/>
    </location>
</feature>
<dbReference type="InterPro" id="IPR038109">
    <property type="entry name" value="DNA_bind_recomb_sf"/>
</dbReference>
<feature type="region of interest" description="Disordered" evidence="2">
    <location>
        <begin position="307"/>
        <end position="346"/>
    </location>
</feature>
<protein>
    <recommendedName>
        <fullName evidence="3">Recombinase domain-containing protein</fullName>
    </recommendedName>
</protein>
<dbReference type="AlphaFoldDB" id="A0A231GVK9"/>